<sequence length="296" mass="31764">MFGVYIGLERIRAVLRIALPVAVALDLVHSFYYVALLVRDRMIEMEEEHNQAVMQCVEGFMLKVGAKCQLRDSSFWPQELTGAMAAFGHCPVPQDPQHHSHGRSHGDIRFMLSPDPLALLLEAASAVPGSCKRVPEPGPDDAFEQTRSICENAIRCHPKRHEDQLDSSGFCLNHTEKQGDDWMGAFGSLDKGGHTGDCGDGIRAGGAGSCRPEGCVPILGTGGLAAVRYVAEAAAAMGMRAKAAASAASERVCHKFDNGLSELSVALGPWLPFPNLIICRRSALRFSVACKGPPAS</sequence>
<keyword evidence="1" id="KW-0472">Membrane</keyword>
<keyword evidence="3" id="KW-1185">Reference proteome</keyword>
<name>A0A8S1J675_9CHLO</name>
<dbReference type="EMBL" id="CAJHUC010001570">
    <property type="protein sequence ID" value="CAD7701560.1"/>
    <property type="molecule type" value="Genomic_DNA"/>
</dbReference>
<feature type="transmembrane region" description="Helical" evidence="1">
    <location>
        <begin position="17"/>
        <end position="38"/>
    </location>
</feature>
<reference evidence="2" key="1">
    <citation type="submission" date="2020-12" db="EMBL/GenBank/DDBJ databases">
        <authorList>
            <person name="Iha C."/>
        </authorList>
    </citation>
    <scope>NUCLEOTIDE SEQUENCE</scope>
</reference>
<dbReference type="OrthoDB" id="10671780at2759"/>
<keyword evidence="1" id="KW-1133">Transmembrane helix</keyword>
<keyword evidence="1" id="KW-0812">Transmembrane</keyword>
<proteinExistence type="predicted"/>
<evidence type="ECO:0000313" key="3">
    <source>
        <dbReference type="Proteomes" id="UP000708148"/>
    </source>
</evidence>
<dbReference type="Proteomes" id="UP000708148">
    <property type="component" value="Unassembled WGS sequence"/>
</dbReference>
<evidence type="ECO:0000313" key="2">
    <source>
        <dbReference type="EMBL" id="CAD7701560.1"/>
    </source>
</evidence>
<dbReference type="AlphaFoldDB" id="A0A8S1J675"/>
<evidence type="ECO:0000256" key="1">
    <source>
        <dbReference type="SAM" id="Phobius"/>
    </source>
</evidence>
<comment type="caution">
    <text evidence="2">The sequence shown here is derived from an EMBL/GenBank/DDBJ whole genome shotgun (WGS) entry which is preliminary data.</text>
</comment>
<gene>
    <name evidence="2" type="ORF">OSTQU699_LOCUS6919</name>
</gene>
<accession>A0A8S1J675</accession>
<protein>
    <submittedName>
        <fullName evidence="2">Uncharacterized protein</fullName>
    </submittedName>
</protein>
<organism evidence="2 3">
    <name type="scientific">Ostreobium quekettii</name>
    <dbReference type="NCBI Taxonomy" id="121088"/>
    <lineage>
        <taxon>Eukaryota</taxon>
        <taxon>Viridiplantae</taxon>
        <taxon>Chlorophyta</taxon>
        <taxon>core chlorophytes</taxon>
        <taxon>Ulvophyceae</taxon>
        <taxon>TCBD clade</taxon>
        <taxon>Bryopsidales</taxon>
        <taxon>Ostreobineae</taxon>
        <taxon>Ostreobiaceae</taxon>
        <taxon>Ostreobium</taxon>
    </lineage>
</organism>